<dbReference type="Gene3D" id="1.10.10.10">
    <property type="entry name" value="Winged helix-like DNA-binding domain superfamily/Winged helix DNA-binding domain"/>
    <property type="match status" value="1"/>
</dbReference>
<gene>
    <name evidence="2" type="ORF">QN277_023927</name>
</gene>
<name>A0AAE1K6Q9_9FABA</name>
<feature type="transmembrane region" description="Helical" evidence="1">
    <location>
        <begin position="24"/>
        <end position="45"/>
    </location>
</feature>
<accession>A0AAE1K6Q9</accession>
<dbReference type="AlphaFoldDB" id="A0AAE1K6Q9"/>
<sequence>MANHTTSKYHMQGKCKKTKKASSLLYFWPHLASSSVLSISLQAVFELGVFDVIAGAGETQVFQQRRSLP</sequence>
<dbReference type="InterPro" id="IPR036388">
    <property type="entry name" value="WH-like_DNA-bd_sf"/>
</dbReference>
<dbReference type="Proteomes" id="UP001293593">
    <property type="component" value="Unassembled WGS sequence"/>
</dbReference>
<proteinExistence type="predicted"/>
<keyword evidence="1" id="KW-0812">Transmembrane</keyword>
<protein>
    <submittedName>
        <fullName evidence="2">Uncharacterized protein</fullName>
    </submittedName>
</protein>
<evidence type="ECO:0000313" key="3">
    <source>
        <dbReference type="Proteomes" id="UP001293593"/>
    </source>
</evidence>
<keyword evidence="3" id="KW-1185">Reference proteome</keyword>
<evidence type="ECO:0000313" key="2">
    <source>
        <dbReference type="EMBL" id="KAK4267094.1"/>
    </source>
</evidence>
<dbReference type="EMBL" id="JAWXYG010000007">
    <property type="protein sequence ID" value="KAK4267094.1"/>
    <property type="molecule type" value="Genomic_DNA"/>
</dbReference>
<organism evidence="2 3">
    <name type="scientific">Acacia crassicarpa</name>
    <name type="common">northern wattle</name>
    <dbReference type="NCBI Taxonomy" id="499986"/>
    <lineage>
        <taxon>Eukaryota</taxon>
        <taxon>Viridiplantae</taxon>
        <taxon>Streptophyta</taxon>
        <taxon>Embryophyta</taxon>
        <taxon>Tracheophyta</taxon>
        <taxon>Spermatophyta</taxon>
        <taxon>Magnoliopsida</taxon>
        <taxon>eudicotyledons</taxon>
        <taxon>Gunneridae</taxon>
        <taxon>Pentapetalae</taxon>
        <taxon>rosids</taxon>
        <taxon>fabids</taxon>
        <taxon>Fabales</taxon>
        <taxon>Fabaceae</taxon>
        <taxon>Caesalpinioideae</taxon>
        <taxon>mimosoid clade</taxon>
        <taxon>Acacieae</taxon>
        <taxon>Acacia</taxon>
    </lineage>
</organism>
<keyword evidence="1" id="KW-0472">Membrane</keyword>
<evidence type="ECO:0000256" key="1">
    <source>
        <dbReference type="SAM" id="Phobius"/>
    </source>
</evidence>
<reference evidence="2" key="1">
    <citation type="submission" date="2023-10" db="EMBL/GenBank/DDBJ databases">
        <title>Chromosome-level genome of the transformable northern wattle, Acacia crassicarpa.</title>
        <authorList>
            <person name="Massaro I."/>
            <person name="Sinha N.R."/>
            <person name="Poethig S."/>
            <person name="Leichty A.R."/>
        </authorList>
    </citation>
    <scope>NUCLEOTIDE SEQUENCE</scope>
    <source>
        <strain evidence="2">Acra3RX</strain>
        <tissue evidence="2">Leaf</tissue>
    </source>
</reference>
<keyword evidence="1" id="KW-1133">Transmembrane helix</keyword>
<comment type="caution">
    <text evidence="2">The sequence shown here is derived from an EMBL/GenBank/DDBJ whole genome shotgun (WGS) entry which is preliminary data.</text>
</comment>